<sequence>MLAGLPDHEKEAFFQLLDGYFESRPHLLPGGGQAHVAGSPGLSAAANNGSGAGSITVNRDDLDRAGRFAATPVGQKVAGFAAGRMMGNKALGNAAASAWAGHHQSTQGSVSPSGSSAALPLPARRGPPPAAPSSATKPQGIAGLVSGKTFGGLNIGPKTAPAPQASGTPEVDGLGYAEALYDYGDASDPDDLVVVEGERIVLLEKISDDWWRARKESGGQEAGIVPTAYVRQL</sequence>
<accession>A0A5C3F9T4</accession>
<evidence type="ECO:0000256" key="2">
    <source>
        <dbReference type="PROSITE-ProRule" id="PRU00192"/>
    </source>
</evidence>
<reference evidence="5 6" key="1">
    <citation type="submission" date="2018-03" db="EMBL/GenBank/DDBJ databases">
        <authorList>
            <person name="Guldener U."/>
        </authorList>
    </citation>
    <scope>NUCLEOTIDE SEQUENCE [LARGE SCALE GENOMIC DNA]</scope>
    <source>
        <strain evidence="5 6">DAOM196992</strain>
    </source>
</reference>
<dbReference type="SMART" id="SM00326">
    <property type="entry name" value="SH3"/>
    <property type="match status" value="1"/>
</dbReference>
<keyword evidence="1 2" id="KW-0728">SH3 domain</keyword>
<dbReference type="PRINTS" id="PR00452">
    <property type="entry name" value="SH3DOMAIN"/>
</dbReference>
<dbReference type="InterPro" id="IPR036028">
    <property type="entry name" value="SH3-like_dom_sf"/>
</dbReference>
<evidence type="ECO:0000256" key="3">
    <source>
        <dbReference type="SAM" id="MobiDB-lite"/>
    </source>
</evidence>
<proteinExistence type="predicted"/>
<dbReference type="Pfam" id="PF00018">
    <property type="entry name" value="SH3_1"/>
    <property type="match status" value="1"/>
</dbReference>
<evidence type="ECO:0000313" key="6">
    <source>
        <dbReference type="Proteomes" id="UP000323386"/>
    </source>
</evidence>
<dbReference type="CDD" id="cd00174">
    <property type="entry name" value="SH3"/>
    <property type="match status" value="1"/>
</dbReference>
<gene>
    <name evidence="5" type="ORF">PSFLO_05989</name>
</gene>
<dbReference type="OrthoDB" id="10255128at2759"/>
<dbReference type="EMBL" id="OOIP01000020">
    <property type="protein sequence ID" value="SPO40507.1"/>
    <property type="molecule type" value="Genomic_DNA"/>
</dbReference>
<dbReference type="Proteomes" id="UP000323386">
    <property type="component" value="Unassembled WGS sequence"/>
</dbReference>
<name>A0A5C3F9T4_9BASI</name>
<feature type="domain" description="SH3" evidence="4">
    <location>
        <begin position="172"/>
        <end position="233"/>
    </location>
</feature>
<dbReference type="PROSITE" id="PS50002">
    <property type="entry name" value="SH3"/>
    <property type="match status" value="1"/>
</dbReference>
<dbReference type="SUPFAM" id="SSF50044">
    <property type="entry name" value="SH3-domain"/>
    <property type="match status" value="1"/>
</dbReference>
<dbReference type="InterPro" id="IPR001452">
    <property type="entry name" value="SH3_domain"/>
</dbReference>
<evidence type="ECO:0000256" key="1">
    <source>
        <dbReference type="ARBA" id="ARBA00022443"/>
    </source>
</evidence>
<keyword evidence="6" id="KW-1185">Reference proteome</keyword>
<protein>
    <recommendedName>
        <fullName evidence="4">SH3 domain-containing protein</fullName>
    </recommendedName>
</protein>
<dbReference type="AlphaFoldDB" id="A0A5C3F9T4"/>
<evidence type="ECO:0000313" key="5">
    <source>
        <dbReference type="EMBL" id="SPO40507.1"/>
    </source>
</evidence>
<dbReference type="Gene3D" id="2.30.30.40">
    <property type="entry name" value="SH3 Domains"/>
    <property type="match status" value="1"/>
</dbReference>
<organism evidence="5 6">
    <name type="scientific">Pseudozyma flocculosa</name>
    <dbReference type="NCBI Taxonomy" id="84751"/>
    <lineage>
        <taxon>Eukaryota</taxon>
        <taxon>Fungi</taxon>
        <taxon>Dikarya</taxon>
        <taxon>Basidiomycota</taxon>
        <taxon>Ustilaginomycotina</taxon>
        <taxon>Ustilaginomycetes</taxon>
        <taxon>Ustilaginales</taxon>
        <taxon>Ustilaginaceae</taxon>
        <taxon>Pseudozyma</taxon>
    </lineage>
</organism>
<feature type="compositionally biased region" description="Low complexity" evidence="3">
    <location>
        <begin position="108"/>
        <end position="124"/>
    </location>
</feature>
<evidence type="ECO:0000259" key="4">
    <source>
        <dbReference type="PROSITE" id="PS50002"/>
    </source>
</evidence>
<feature type="region of interest" description="Disordered" evidence="3">
    <location>
        <begin position="98"/>
        <end position="142"/>
    </location>
</feature>